<reference evidence="3" key="2">
    <citation type="submission" date="2025-08" db="UniProtKB">
        <authorList>
            <consortium name="RefSeq"/>
        </authorList>
    </citation>
    <scope>IDENTIFICATION</scope>
</reference>
<protein>
    <submittedName>
        <fullName evidence="3">Uncharacterized protein</fullName>
    </submittedName>
</protein>
<gene>
    <name evidence="3" type="primary">LOC121212494</name>
</gene>
<dbReference type="Proteomes" id="UP000818029">
    <property type="component" value="Chromosome A13"/>
</dbReference>
<dbReference type="PANTHER" id="PTHR37610">
    <property type="entry name" value="CCHC-TYPE DOMAIN-CONTAINING PROTEIN"/>
    <property type="match status" value="1"/>
</dbReference>
<evidence type="ECO:0000256" key="1">
    <source>
        <dbReference type="SAM" id="Phobius"/>
    </source>
</evidence>
<feature type="transmembrane region" description="Helical" evidence="1">
    <location>
        <begin position="168"/>
        <end position="189"/>
    </location>
</feature>
<feature type="transmembrane region" description="Helical" evidence="1">
    <location>
        <begin position="139"/>
        <end position="162"/>
    </location>
</feature>
<organism evidence="2 3">
    <name type="scientific">Gossypium hirsutum</name>
    <name type="common">Upland cotton</name>
    <name type="synonym">Gossypium mexicanum</name>
    <dbReference type="NCBI Taxonomy" id="3635"/>
    <lineage>
        <taxon>Eukaryota</taxon>
        <taxon>Viridiplantae</taxon>
        <taxon>Streptophyta</taxon>
        <taxon>Embryophyta</taxon>
        <taxon>Tracheophyta</taxon>
        <taxon>Spermatophyta</taxon>
        <taxon>Magnoliopsida</taxon>
        <taxon>eudicotyledons</taxon>
        <taxon>Gunneridae</taxon>
        <taxon>Pentapetalae</taxon>
        <taxon>rosids</taxon>
        <taxon>malvids</taxon>
        <taxon>Malvales</taxon>
        <taxon>Malvaceae</taxon>
        <taxon>Malvoideae</taxon>
        <taxon>Gossypium</taxon>
    </lineage>
</organism>
<evidence type="ECO:0000313" key="3">
    <source>
        <dbReference type="RefSeq" id="XP_040941261.1"/>
    </source>
</evidence>
<evidence type="ECO:0000313" key="2">
    <source>
        <dbReference type="Proteomes" id="UP000818029"/>
    </source>
</evidence>
<keyword evidence="1" id="KW-1133">Transmembrane helix</keyword>
<keyword evidence="2" id="KW-1185">Reference proteome</keyword>
<dbReference type="GeneID" id="121212494"/>
<proteinExistence type="predicted"/>
<sequence length="191" mass="21903">MKIALFTKNKHGYVDGTYLRVDLPTGLHPQWDCCNAIFLSWILNIVCQELSVGIVFASSACLVWKDLQEHYSKVDGSKIYYLHHTISSHTQGSICSYFNIRTILATFDYFAEGFFYFCCCSHGWTFAVDVCWGLVKNMLVFTTFTHISSIPILFVLTNLPIFPCSLLLLLWLYIMIHVYGMLTLVTPLFPQ</sequence>
<keyword evidence="1" id="KW-0812">Transmembrane</keyword>
<accession>A0ABM2ZF35</accession>
<name>A0ABM2ZF35_GOSHI</name>
<keyword evidence="1" id="KW-0472">Membrane</keyword>
<dbReference type="RefSeq" id="XP_040941261.1">
    <property type="nucleotide sequence ID" value="XM_041085327.1"/>
</dbReference>
<dbReference type="PANTHER" id="PTHR37610:SF78">
    <property type="entry name" value="GAG-POLYPEPTIDE OF LTR COPIA-TYPE-RELATED"/>
    <property type="match status" value="1"/>
</dbReference>
<reference evidence="2" key="1">
    <citation type="journal article" date="2020" name="Nat. Genet.">
        <title>Genomic diversifications of five Gossypium allopolyploid species and their impact on cotton improvement.</title>
        <authorList>
            <person name="Chen Z.J."/>
            <person name="Sreedasyam A."/>
            <person name="Ando A."/>
            <person name="Song Q."/>
            <person name="De Santiago L.M."/>
            <person name="Hulse-Kemp A.M."/>
            <person name="Ding M."/>
            <person name="Ye W."/>
            <person name="Kirkbride R.C."/>
            <person name="Jenkins J."/>
            <person name="Plott C."/>
            <person name="Lovell J."/>
            <person name="Lin Y.M."/>
            <person name="Vaughn R."/>
            <person name="Liu B."/>
            <person name="Simpson S."/>
            <person name="Scheffler B.E."/>
            <person name="Wen L."/>
            <person name="Saski C.A."/>
            <person name="Grover C.E."/>
            <person name="Hu G."/>
            <person name="Conover J.L."/>
            <person name="Carlson J.W."/>
            <person name="Shu S."/>
            <person name="Boston L.B."/>
            <person name="Williams M."/>
            <person name="Peterson D.G."/>
            <person name="McGee K."/>
            <person name="Jones D.C."/>
            <person name="Wendel J.F."/>
            <person name="Stelly D.M."/>
            <person name="Grimwood J."/>
            <person name="Schmutz J."/>
        </authorList>
    </citation>
    <scope>NUCLEOTIDE SEQUENCE [LARGE SCALE GENOMIC DNA]</scope>
    <source>
        <strain evidence="2">cv. TM-1</strain>
    </source>
</reference>